<dbReference type="Gene3D" id="3.90.650.10">
    <property type="entry name" value="PurM-like C-terminal domain"/>
    <property type="match status" value="1"/>
</dbReference>
<keyword evidence="6 9" id="KW-0067">ATP-binding</keyword>
<feature type="active site" evidence="9">
    <location>
        <position position="63"/>
    </location>
</feature>
<comment type="function">
    <text evidence="9">Synthesizes selenophosphate from selenide and ATP.</text>
</comment>
<evidence type="ECO:0000259" key="12">
    <source>
        <dbReference type="Pfam" id="PF02769"/>
    </source>
</evidence>
<dbReference type="InterPro" id="IPR010918">
    <property type="entry name" value="PurM-like_C_dom"/>
</dbReference>
<dbReference type="Pfam" id="PF02769">
    <property type="entry name" value="AIRS_C"/>
    <property type="match status" value="1"/>
</dbReference>
<dbReference type="SUPFAM" id="SSF55326">
    <property type="entry name" value="PurM N-terminal domain-like"/>
    <property type="match status" value="1"/>
</dbReference>
<comment type="cofactor">
    <cofactor evidence="9">
        <name>Mg(2+)</name>
        <dbReference type="ChEBI" id="CHEBI:18420"/>
    </cofactor>
    <text evidence="9">Binds 1 Mg(2+) ion per monomer.</text>
</comment>
<dbReference type="PANTHER" id="PTHR10256:SF0">
    <property type="entry name" value="INACTIVE SELENIDE, WATER DIKINASE-LIKE PROTEIN-RELATED"/>
    <property type="match status" value="1"/>
</dbReference>
<dbReference type="FunFam" id="3.30.1330.10:FF:000003">
    <property type="entry name" value="Selenide, water dikinase"/>
    <property type="match status" value="1"/>
</dbReference>
<comment type="catalytic activity">
    <reaction evidence="9">
        <text>hydrogenselenide + ATP + H2O = selenophosphate + AMP + phosphate + 2 H(+)</text>
        <dbReference type="Rhea" id="RHEA:18737"/>
        <dbReference type="ChEBI" id="CHEBI:15377"/>
        <dbReference type="ChEBI" id="CHEBI:15378"/>
        <dbReference type="ChEBI" id="CHEBI:16144"/>
        <dbReference type="ChEBI" id="CHEBI:29317"/>
        <dbReference type="ChEBI" id="CHEBI:30616"/>
        <dbReference type="ChEBI" id="CHEBI:43474"/>
        <dbReference type="ChEBI" id="CHEBI:456215"/>
        <dbReference type="EC" id="2.7.9.3"/>
    </reaction>
</comment>
<organism evidence="13 14">
    <name type="scientific">Mycolicibacterium celeriflavum</name>
    <name type="common">Mycobacterium celeriflavum</name>
    <dbReference type="NCBI Taxonomy" id="1249101"/>
    <lineage>
        <taxon>Bacteria</taxon>
        <taxon>Bacillati</taxon>
        <taxon>Actinomycetota</taxon>
        <taxon>Actinomycetes</taxon>
        <taxon>Mycobacteriales</taxon>
        <taxon>Mycobacteriaceae</taxon>
        <taxon>Mycolicibacterium</taxon>
    </lineage>
</organism>
<evidence type="ECO:0000256" key="3">
    <source>
        <dbReference type="ARBA" id="ARBA00022723"/>
    </source>
</evidence>
<feature type="binding site" evidence="9">
    <location>
        <position position="140"/>
    </location>
    <ligand>
        <name>Mg(2+)</name>
        <dbReference type="ChEBI" id="CHEBI:18420"/>
    </ligand>
</feature>
<keyword evidence="4 9" id="KW-0547">Nucleotide-binding</keyword>
<dbReference type="GO" id="GO:0005524">
    <property type="term" value="F:ATP binding"/>
    <property type="evidence" value="ECO:0007669"/>
    <property type="project" value="UniProtKB-UniRule"/>
</dbReference>
<evidence type="ECO:0000256" key="7">
    <source>
        <dbReference type="ARBA" id="ARBA00022842"/>
    </source>
</evidence>
<feature type="binding site" description="in other chain" evidence="9">
    <location>
        <position position="117"/>
    </location>
    <ligand>
        <name>ATP</name>
        <dbReference type="ChEBI" id="CHEBI:30616"/>
        <note>ligand shared between dimeric partners</note>
    </ligand>
</feature>
<comment type="subunit">
    <text evidence="9">Homodimer.</text>
</comment>
<evidence type="ECO:0000313" key="13">
    <source>
        <dbReference type="EMBL" id="BBY44237.1"/>
    </source>
</evidence>
<dbReference type="CDD" id="cd02195">
    <property type="entry name" value="SelD"/>
    <property type="match status" value="1"/>
</dbReference>
<feature type="binding site" description="in other chain" evidence="9">
    <location>
        <position position="140"/>
    </location>
    <ligand>
        <name>ATP</name>
        <dbReference type="ChEBI" id="CHEBI:30616"/>
        <note>ligand shared between dimeric partners</note>
    </ligand>
</feature>
<accession>A0A7I7RI99</accession>
<keyword evidence="2 9" id="KW-0808">Transferase</keyword>
<dbReference type="EC" id="2.7.9.3" evidence="9"/>
<evidence type="ECO:0000259" key="11">
    <source>
        <dbReference type="Pfam" id="PF00586"/>
    </source>
</evidence>
<dbReference type="InterPro" id="IPR016188">
    <property type="entry name" value="PurM-like_N"/>
</dbReference>
<keyword evidence="3 9" id="KW-0479">Metal-binding</keyword>
<keyword evidence="8 9" id="KW-0711">Selenium</keyword>
<evidence type="ECO:0000256" key="2">
    <source>
        <dbReference type="ARBA" id="ARBA00022679"/>
    </source>
</evidence>
<feature type="domain" description="PurM-like N-terminal" evidence="11">
    <location>
        <begin position="98"/>
        <end position="206"/>
    </location>
</feature>
<dbReference type="EMBL" id="AP022591">
    <property type="protein sequence ID" value="BBY44237.1"/>
    <property type="molecule type" value="Genomic_DNA"/>
</dbReference>
<feature type="site" description="Important for catalytic activity" evidence="9">
    <location>
        <position position="66"/>
    </location>
</feature>
<dbReference type="InterPro" id="IPR004536">
    <property type="entry name" value="SPS/SelD"/>
</dbReference>
<dbReference type="HAMAP" id="MF_00625">
    <property type="entry name" value="SelD"/>
    <property type="match status" value="1"/>
</dbReference>
<feature type="binding site" evidence="9">
    <location>
        <position position="100"/>
    </location>
    <ligand>
        <name>Mg(2+)</name>
        <dbReference type="ChEBI" id="CHEBI:18420"/>
    </ligand>
</feature>
<reference evidence="13 14" key="1">
    <citation type="journal article" date="2019" name="Emerg. Microbes Infect.">
        <title>Comprehensive subspecies identification of 175 nontuberculous mycobacteria species based on 7547 genomic profiles.</title>
        <authorList>
            <person name="Matsumoto Y."/>
            <person name="Kinjo T."/>
            <person name="Motooka D."/>
            <person name="Nabeya D."/>
            <person name="Jung N."/>
            <person name="Uechi K."/>
            <person name="Horii T."/>
            <person name="Iida T."/>
            <person name="Fujita J."/>
            <person name="Nakamura S."/>
        </authorList>
    </citation>
    <scope>NUCLEOTIDE SEQUENCE [LARGE SCALE GENOMIC DNA]</scope>
    <source>
        <strain evidence="13 14">JCM 18439</strain>
    </source>
</reference>
<evidence type="ECO:0000256" key="5">
    <source>
        <dbReference type="ARBA" id="ARBA00022777"/>
    </source>
</evidence>
<dbReference type="GO" id="GO:0005737">
    <property type="term" value="C:cytoplasm"/>
    <property type="evidence" value="ECO:0007669"/>
    <property type="project" value="TreeGrafter"/>
</dbReference>
<dbReference type="GO" id="GO:0000287">
    <property type="term" value="F:magnesium ion binding"/>
    <property type="evidence" value="ECO:0007669"/>
    <property type="project" value="UniProtKB-UniRule"/>
</dbReference>
<dbReference type="Proteomes" id="UP000466431">
    <property type="component" value="Chromosome"/>
</dbReference>
<feature type="binding site" description="in other chain" evidence="9">
    <location>
        <position position="66"/>
    </location>
    <ligand>
        <name>ATP</name>
        <dbReference type="ChEBI" id="CHEBI:30616"/>
        <note>ligand shared between dimeric partners</note>
    </ligand>
</feature>
<feature type="domain" description="PurM-like C-terminal" evidence="12">
    <location>
        <begin position="220"/>
        <end position="377"/>
    </location>
</feature>
<evidence type="ECO:0000256" key="10">
    <source>
        <dbReference type="SAM" id="MobiDB-lite"/>
    </source>
</evidence>
<protein>
    <recommendedName>
        <fullName evidence="9">Selenide, water dikinase</fullName>
        <ecNumber evidence="9">2.7.9.3</ecNumber>
    </recommendedName>
    <alternativeName>
        <fullName evidence="9">Selenium donor protein</fullName>
    </alternativeName>
    <alternativeName>
        <fullName evidence="9">Selenophosphate synthase</fullName>
    </alternativeName>
</protein>
<dbReference type="NCBIfam" id="TIGR00476">
    <property type="entry name" value="selD"/>
    <property type="match status" value="1"/>
</dbReference>
<feature type="compositionally biased region" description="Basic and acidic residues" evidence="10">
    <location>
        <begin position="1"/>
        <end position="13"/>
    </location>
</feature>
<keyword evidence="14" id="KW-1185">Reference proteome</keyword>
<dbReference type="InterPro" id="IPR036676">
    <property type="entry name" value="PurM-like_C_sf"/>
</dbReference>
<feature type="binding site" evidence="9">
    <location>
        <position position="273"/>
    </location>
    <ligand>
        <name>Mg(2+)</name>
        <dbReference type="ChEBI" id="CHEBI:18420"/>
    </ligand>
</feature>
<evidence type="ECO:0000256" key="8">
    <source>
        <dbReference type="ARBA" id="ARBA00023266"/>
    </source>
</evidence>
<gene>
    <name evidence="9 13" type="primary">selD</name>
    <name evidence="13" type="ORF">MCEL_25320</name>
</gene>
<dbReference type="PANTHER" id="PTHR10256">
    <property type="entry name" value="SELENIDE, WATER DIKINASE"/>
    <property type="match status" value="1"/>
</dbReference>
<comment type="similarity">
    <text evidence="1 9">Belongs to the selenophosphate synthase 1 family. Class I subfamily.</text>
</comment>
<name>A0A7I7RI99_MYCCF</name>
<dbReference type="Gene3D" id="3.30.1330.10">
    <property type="entry name" value="PurM-like, N-terminal domain"/>
    <property type="match status" value="1"/>
</dbReference>
<evidence type="ECO:0000256" key="1">
    <source>
        <dbReference type="ARBA" id="ARBA00008026"/>
    </source>
</evidence>
<feature type="binding site" description="in other chain" evidence="9">
    <location>
        <begin position="97"/>
        <end position="99"/>
    </location>
    <ligand>
        <name>ATP</name>
        <dbReference type="ChEBI" id="CHEBI:30616"/>
        <note>ligand shared between dimeric partners</note>
    </ligand>
</feature>
<sequence>MAEADGNRTRQRQDLPLSDFEDRAGHQTGYASLTHRPIMPGTMEAVTEQTTYRLTQYAHGGGCACKIPPGELEDVVRGLTHAAPRDPVGELLVGLDDGDDAAAVRIDNGVALIATTDFFTPVVDDAYDWGRIAAANALSDVYAMGGRPVVAVNLLGWPRDVLPFELAAEVLRGGMDMCVAAGCHLAGGHSVDDPEPKYGLAVTGIADPNRLLRNDAGKAGVPLTLTKPLGVGVLNSRHKNTGETFPAAVELMTTLNADAAQAAVAAGIECATDVTGFGLLGHLHKLARASGVTAVIDSTAVSYLDGARDALAAGYVSGGTRRNLDWVAPHVDLTAVDEDEALLLADAQTSGGLLIAGEIPGAAVIGELVPRGAHSIVVR</sequence>
<dbReference type="AlphaFoldDB" id="A0A7I7RI99"/>
<proteinExistence type="inferred from homology"/>
<evidence type="ECO:0000256" key="4">
    <source>
        <dbReference type="ARBA" id="ARBA00022741"/>
    </source>
</evidence>
<dbReference type="KEGG" id="mcee:MCEL_25320"/>
<evidence type="ECO:0000256" key="6">
    <source>
        <dbReference type="ARBA" id="ARBA00022840"/>
    </source>
</evidence>
<keyword evidence="7 9" id="KW-0460">Magnesium</keyword>
<feature type="binding site" evidence="9">
    <location>
        <begin position="188"/>
        <end position="190"/>
    </location>
    <ligand>
        <name>ATP</name>
        <dbReference type="ChEBI" id="CHEBI:30616"/>
        <note>ligand shared between dimeric partners</note>
    </ligand>
</feature>
<dbReference type="SUPFAM" id="SSF56042">
    <property type="entry name" value="PurM C-terminal domain-like"/>
    <property type="match status" value="1"/>
</dbReference>
<dbReference type="NCBIfam" id="NF002098">
    <property type="entry name" value="PRK00943.1"/>
    <property type="match status" value="1"/>
</dbReference>
<evidence type="ECO:0000256" key="9">
    <source>
        <dbReference type="HAMAP-Rule" id="MF_00625"/>
    </source>
</evidence>
<dbReference type="Pfam" id="PF00586">
    <property type="entry name" value="AIRS"/>
    <property type="match status" value="1"/>
</dbReference>
<dbReference type="GO" id="GO:0004756">
    <property type="term" value="F:selenide, water dikinase activity"/>
    <property type="evidence" value="ECO:0007669"/>
    <property type="project" value="UniProtKB-UniRule"/>
</dbReference>
<dbReference type="InterPro" id="IPR023061">
    <property type="entry name" value="SelD_I"/>
</dbReference>
<dbReference type="PIRSF" id="PIRSF036407">
    <property type="entry name" value="Selenphspht_syn"/>
    <property type="match status" value="1"/>
</dbReference>
<feature type="region of interest" description="Disordered" evidence="10">
    <location>
        <begin position="1"/>
        <end position="24"/>
    </location>
</feature>
<evidence type="ECO:0000313" key="14">
    <source>
        <dbReference type="Proteomes" id="UP000466431"/>
    </source>
</evidence>
<keyword evidence="5 9" id="KW-0418">Kinase</keyword>
<dbReference type="GO" id="GO:0016260">
    <property type="term" value="P:selenocysteine biosynthetic process"/>
    <property type="evidence" value="ECO:0007669"/>
    <property type="project" value="InterPro"/>
</dbReference>
<dbReference type="InterPro" id="IPR036921">
    <property type="entry name" value="PurM-like_N_sf"/>
</dbReference>